<evidence type="ECO:0000313" key="2">
    <source>
        <dbReference type="EMBL" id="MDK6275502.1"/>
    </source>
</evidence>
<name>A0AAP4FH08_9MICC</name>
<sequence length="149" mass="16074">MKKLLNASLIYMIAGLSAGVFYREFTKINEFPEGQFTQLGVVHTHLLALGFMAFLIFLVIEKAFAISRSPKLFGWFFWLYNAGVVVTSAMMIWHGTLTVLGKESSAMISGIAGLGHIAITAALIVFFVALRRAVNTSAAASNAPEGVSA</sequence>
<dbReference type="RefSeq" id="WP_101630036.1">
    <property type="nucleotide sequence ID" value="NZ_CALUAG010000016.1"/>
</dbReference>
<keyword evidence="1" id="KW-0472">Membrane</keyword>
<keyword evidence="1" id="KW-1133">Transmembrane helix</keyword>
<evidence type="ECO:0000256" key="1">
    <source>
        <dbReference type="SAM" id="Phobius"/>
    </source>
</evidence>
<dbReference type="InterPro" id="IPR021299">
    <property type="entry name" value="DUF2871"/>
</dbReference>
<organism evidence="2 3">
    <name type="scientific">Pseudoglutamicibacter cumminsii</name>
    <dbReference type="NCBI Taxonomy" id="156979"/>
    <lineage>
        <taxon>Bacteria</taxon>
        <taxon>Bacillati</taxon>
        <taxon>Actinomycetota</taxon>
        <taxon>Actinomycetes</taxon>
        <taxon>Micrococcales</taxon>
        <taxon>Micrococcaceae</taxon>
        <taxon>Pseudoglutamicibacter</taxon>
    </lineage>
</organism>
<feature type="transmembrane region" description="Helical" evidence="1">
    <location>
        <begin position="42"/>
        <end position="60"/>
    </location>
</feature>
<dbReference type="Pfam" id="PF11070">
    <property type="entry name" value="DUF2871"/>
    <property type="match status" value="1"/>
</dbReference>
<gene>
    <name evidence="2" type="ORF">QP116_07150</name>
</gene>
<dbReference type="EMBL" id="JASODW010000008">
    <property type="protein sequence ID" value="MDK6275502.1"/>
    <property type="molecule type" value="Genomic_DNA"/>
</dbReference>
<proteinExistence type="predicted"/>
<comment type="caution">
    <text evidence="2">The sequence shown here is derived from an EMBL/GenBank/DDBJ whole genome shotgun (WGS) entry which is preliminary data.</text>
</comment>
<dbReference type="Proteomes" id="UP001240483">
    <property type="component" value="Unassembled WGS sequence"/>
</dbReference>
<feature type="transmembrane region" description="Helical" evidence="1">
    <location>
        <begin position="106"/>
        <end position="130"/>
    </location>
</feature>
<accession>A0AAP4FH08</accession>
<feature type="transmembrane region" description="Helical" evidence="1">
    <location>
        <begin position="72"/>
        <end position="94"/>
    </location>
</feature>
<dbReference type="Gene3D" id="1.20.210.10">
    <property type="entry name" value="Cytochrome c oxidase-like, subunit I domain"/>
    <property type="match status" value="1"/>
</dbReference>
<keyword evidence="1" id="KW-0812">Transmembrane</keyword>
<reference evidence="2" key="1">
    <citation type="submission" date="2023-05" db="EMBL/GenBank/DDBJ databases">
        <title>Cataloging the Phylogenetic Diversity of Human Bladder Bacteria.</title>
        <authorList>
            <person name="Du J."/>
        </authorList>
    </citation>
    <scope>NUCLEOTIDE SEQUENCE</scope>
    <source>
        <strain evidence="2">UMB9978</strain>
    </source>
</reference>
<dbReference type="InterPro" id="IPR036927">
    <property type="entry name" value="Cyt_c_oxase-like_su1_sf"/>
</dbReference>
<dbReference type="AlphaFoldDB" id="A0AAP4FH08"/>
<dbReference type="SUPFAM" id="SSF81442">
    <property type="entry name" value="Cytochrome c oxidase subunit I-like"/>
    <property type="match status" value="1"/>
</dbReference>
<evidence type="ECO:0000313" key="3">
    <source>
        <dbReference type="Proteomes" id="UP001240483"/>
    </source>
</evidence>
<protein>
    <submittedName>
        <fullName evidence="2">DUF2871 domain-containing protein</fullName>
    </submittedName>
</protein>